<feature type="region of interest" description="Disordered" evidence="1">
    <location>
        <begin position="214"/>
        <end position="235"/>
    </location>
</feature>
<dbReference type="AlphaFoldDB" id="A0A7M7Q1L5"/>
<dbReference type="KEGG" id="nvi:116416121"/>
<feature type="compositionally biased region" description="Low complexity" evidence="1">
    <location>
        <begin position="68"/>
        <end position="80"/>
    </location>
</feature>
<sequence>MISEASFSADDEIFEVPNDPRYTVKFLKQSETNVANAIWSRPLDHRGKYYGHKLNPAESKGPATFPYTNNTSSTSNNRSNLRQSKAPSNVLEQQYETLRRYGYQNNMRVVSESHSWGLFNPIQLSNRRPQDEMPHFEQPLNHLDKITLLNKAELNRKRGSGFGSFFDGSPIRTTRNHYSATKHLMRSLASPPPILRQNVPVVVSGGLQVIPAPNLQRGSVSGDNLKDTKSSRNSTGEEVMHNIMSMTASQIWKNVSEKATETKEKRMATSKSKGVLVIERRIDDEPTVEEETKEEQVPTESMPFTSSTATPIMANKTDKVEAKIKEAVREMMGLFSLW</sequence>
<proteinExistence type="predicted"/>
<reference evidence="2" key="1">
    <citation type="submission" date="2021-01" db="UniProtKB">
        <authorList>
            <consortium name="EnsemblMetazoa"/>
        </authorList>
    </citation>
    <scope>IDENTIFICATION</scope>
</reference>
<accession>A0A7M7Q1L5</accession>
<dbReference type="GeneID" id="116416121"/>
<protein>
    <submittedName>
        <fullName evidence="2">Uncharacterized protein</fullName>
    </submittedName>
</protein>
<evidence type="ECO:0000313" key="3">
    <source>
        <dbReference type="Proteomes" id="UP000002358"/>
    </source>
</evidence>
<dbReference type="EnsemblMetazoa" id="XM_031922972">
    <property type="protein sequence ID" value="XP_031778832"/>
    <property type="gene ID" value="LOC116416121"/>
</dbReference>
<keyword evidence="3" id="KW-1185">Reference proteome</keyword>
<dbReference type="RefSeq" id="XP_031778832.1">
    <property type="nucleotide sequence ID" value="XM_031922972.2"/>
</dbReference>
<feature type="region of interest" description="Disordered" evidence="1">
    <location>
        <begin position="284"/>
        <end position="314"/>
    </location>
</feature>
<dbReference type="InParanoid" id="A0A7M7Q1L5"/>
<evidence type="ECO:0000256" key="1">
    <source>
        <dbReference type="SAM" id="MobiDB-lite"/>
    </source>
</evidence>
<feature type="region of interest" description="Disordered" evidence="1">
    <location>
        <begin position="50"/>
        <end position="90"/>
    </location>
</feature>
<organism evidence="2 3">
    <name type="scientific">Nasonia vitripennis</name>
    <name type="common">Parasitic wasp</name>
    <dbReference type="NCBI Taxonomy" id="7425"/>
    <lineage>
        <taxon>Eukaryota</taxon>
        <taxon>Metazoa</taxon>
        <taxon>Ecdysozoa</taxon>
        <taxon>Arthropoda</taxon>
        <taxon>Hexapoda</taxon>
        <taxon>Insecta</taxon>
        <taxon>Pterygota</taxon>
        <taxon>Neoptera</taxon>
        <taxon>Endopterygota</taxon>
        <taxon>Hymenoptera</taxon>
        <taxon>Apocrita</taxon>
        <taxon>Proctotrupomorpha</taxon>
        <taxon>Chalcidoidea</taxon>
        <taxon>Pteromalidae</taxon>
        <taxon>Pteromalinae</taxon>
        <taxon>Nasonia</taxon>
    </lineage>
</organism>
<dbReference type="Proteomes" id="UP000002358">
    <property type="component" value="Chromosome 1"/>
</dbReference>
<feature type="compositionally biased region" description="Polar residues" evidence="1">
    <location>
        <begin position="81"/>
        <end position="90"/>
    </location>
</feature>
<evidence type="ECO:0000313" key="2">
    <source>
        <dbReference type="EnsemblMetazoa" id="XP_031778832"/>
    </source>
</evidence>
<name>A0A7M7Q1L5_NASVI</name>